<dbReference type="EMBL" id="HBUF01098052">
    <property type="protein sequence ID" value="CAG6637367.1"/>
    <property type="molecule type" value="Transcribed_RNA"/>
</dbReference>
<dbReference type="EMBL" id="HBUF01098050">
    <property type="protein sequence ID" value="CAG6637365.1"/>
    <property type="molecule type" value="Transcribed_RNA"/>
</dbReference>
<proteinExistence type="predicted"/>
<sequence>MVNLGGGGIPASVVFSVFRYFSSRTSTSNLKPMFSGFELVSSVKHSPSSLSSDSNKSGDFKIWESDCEIVELSRVPRDFTGVPRAMVSSIVLVQRQTVGQGFSTPQQHIGMAISHPKCQ</sequence>
<protein>
    <submittedName>
        <fullName evidence="1">Uncharacterized protein</fullName>
    </submittedName>
</protein>
<dbReference type="AlphaFoldDB" id="A0A8D8QTU7"/>
<accession>A0A8D8QTU7</accession>
<organism evidence="1">
    <name type="scientific">Cacopsylla melanoneura</name>
    <dbReference type="NCBI Taxonomy" id="428564"/>
    <lineage>
        <taxon>Eukaryota</taxon>
        <taxon>Metazoa</taxon>
        <taxon>Ecdysozoa</taxon>
        <taxon>Arthropoda</taxon>
        <taxon>Hexapoda</taxon>
        <taxon>Insecta</taxon>
        <taxon>Pterygota</taxon>
        <taxon>Neoptera</taxon>
        <taxon>Paraneoptera</taxon>
        <taxon>Hemiptera</taxon>
        <taxon>Sternorrhyncha</taxon>
        <taxon>Psylloidea</taxon>
        <taxon>Psyllidae</taxon>
        <taxon>Psyllinae</taxon>
        <taxon>Cacopsylla</taxon>
    </lineage>
</organism>
<name>A0A8D8QTU7_9HEMI</name>
<reference evidence="1" key="1">
    <citation type="submission" date="2021-05" db="EMBL/GenBank/DDBJ databases">
        <authorList>
            <person name="Alioto T."/>
            <person name="Alioto T."/>
            <person name="Gomez Garrido J."/>
        </authorList>
    </citation>
    <scope>NUCLEOTIDE SEQUENCE</scope>
</reference>
<dbReference type="EMBL" id="HBUF01098051">
    <property type="protein sequence ID" value="CAG6637366.1"/>
    <property type="molecule type" value="Transcribed_RNA"/>
</dbReference>
<evidence type="ECO:0000313" key="1">
    <source>
        <dbReference type="EMBL" id="CAG6637365.1"/>
    </source>
</evidence>